<gene>
    <name evidence="2" type="ORF">J8J14_06650</name>
</gene>
<dbReference type="PANTHER" id="PTHR30535:SF34">
    <property type="entry name" value="MOLYBDATE-BINDING PROTEIN MOLA"/>
    <property type="match status" value="1"/>
</dbReference>
<feature type="domain" description="Fe/B12 periplasmic-binding" evidence="1">
    <location>
        <begin position="38"/>
        <end position="346"/>
    </location>
</feature>
<dbReference type="RefSeq" id="WP_209378692.1">
    <property type="nucleotide sequence ID" value="NZ_JAGIZB010000005.1"/>
</dbReference>
<accession>A0ABS4ABS3</accession>
<name>A0ABS4ABS3_9PROT</name>
<organism evidence="2 3">
    <name type="scientific">Pararoseomonas baculiformis</name>
    <dbReference type="NCBI Taxonomy" id="2820812"/>
    <lineage>
        <taxon>Bacteria</taxon>
        <taxon>Pseudomonadati</taxon>
        <taxon>Pseudomonadota</taxon>
        <taxon>Alphaproteobacteria</taxon>
        <taxon>Acetobacterales</taxon>
        <taxon>Acetobacteraceae</taxon>
        <taxon>Pararoseomonas</taxon>
    </lineage>
</organism>
<reference evidence="2 3" key="1">
    <citation type="submission" date="2021-03" db="EMBL/GenBank/DDBJ databases">
        <authorList>
            <person name="So Y."/>
        </authorList>
    </citation>
    <scope>NUCLEOTIDE SEQUENCE [LARGE SCALE GENOMIC DNA]</scope>
    <source>
        <strain evidence="2 3">SSH11</strain>
    </source>
</reference>
<dbReference type="PROSITE" id="PS50983">
    <property type="entry name" value="FE_B12_PBP"/>
    <property type="match status" value="1"/>
</dbReference>
<dbReference type="Gene3D" id="3.40.50.1980">
    <property type="entry name" value="Nitrogenase molybdenum iron protein domain"/>
    <property type="match status" value="2"/>
</dbReference>
<dbReference type="PANTHER" id="PTHR30535">
    <property type="entry name" value="VITAMIN B12-BINDING PROTEIN"/>
    <property type="match status" value="1"/>
</dbReference>
<dbReference type="InterPro" id="IPR050902">
    <property type="entry name" value="ABC_Transporter_SBP"/>
</dbReference>
<sequence length="374" mass="40008">MYRRSLLRLGAVLPTFSPLRPARAQSPGPIRLRDMAGRDVTLAGPARRLLLGEGRLISTIALLERDDPTRVVAGWMGEFRRLDPQGYAQLTTRFPSAERIPVVGASSADSFSIESALTARPDLVILGLDGHGPGQGSEAVAQFTRAGVPVIFIDFRQDPLNNTLPSIELIGKALGRDREAAEYVAFARERADRIRTRLEEARPARPPVLMELRAGGNRECCGSPGKGNLGGLIELAGGVNIGADIIPGALGPLNLEYVVSRDPAVYIATGGAGGEGTQPRVGPGVTPEEARAALARTVSRAGISGLSGVKSGRAHALWHSFYDSPFNLLALEAMAGWIHPALFRDVDPAATMAEMNRRFLARLPLEGTYWASLR</sequence>
<evidence type="ECO:0000313" key="3">
    <source>
        <dbReference type="Proteomes" id="UP000681594"/>
    </source>
</evidence>
<proteinExistence type="predicted"/>
<dbReference type="EMBL" id="JAGIZB010000005">
    <property type="protein sequence ID" value="MBP0444456.1"/>
    <property type="molecule type" value="Genomic_DNA"/>
</dbReference>
<evidence type="ECO:0000313" key="2">
    <source>
        <dbReference type="EMBL" id="MBP0444456.1"/>
    </source>
</evidence>
<protein>
    <submittedName>
        <fullName evidence="2">ABC transporter substrate-binding protein</fullName>
    </submittedName>
</protein>
<keyword evidence="3" id="KW-1185">Reference proteome</keyword>
<dbReference type="Pfam" id="PF01497">
    <property type="entry name" value="Peripla_BP_2"/>
    <property type="match status" value="1"/>
</dbReference>
<dbReference type="SUPFAM" id="SSF53807">
    <property type="entry name" value="Helical backbone' metal receptor"/>
    <property type="match status" value="1"/>
</dbReference>
<dbReference type="InterPro" id="IPR002491">
    <property type="entry name" value="ABC_transptr_periplasmic_BD"/>
</dbReference>
<dbReference type="Proteomes" id="UP000681594">
    <property type="component" value="Unassembled WGS sequence"/>
</dbReference>
<comment type="caution">
    <text evidence="2">The sequence shown here is derived from an EMBL/GenBank/DDBJ whole genome shotgun (WGS) entry which is preliminary data.</text>
</comment>
<evidence type="ECO:0000259" key="1">
    <source>
        <dbReference type="PROSITE" id="PS50983"/>
    </source>
</evidence>